<comment type="similarity">
    <text evidence="11 12">Belongs to the TonB-dependent receptor family.</text>
</comment>
<evidence type="ECO:0000313" key="16">
    <source>
        <dbReference type="EMBL" id="WNC74191.1"/>
    </source>
</evidence>
<feature type="chain" id="PRO_5047274302" evidence="13">
    <location>
        <begin position="31"/>
        <end position="814"/>
    </location>
</feature>
<dbReference type="Pfam" id="PF00593">
    <property type="entry name" value="TonB_dep_Rec_b-barrel"/>
    <property type="match status" value="1"/>
</dbReference>
<evidence type="ECO:0000256" key="12">
    <source>
        <dbReference type="RuleBase" id="RU003357"/>
    </source>
</evidence>
<dbReference type="SUPFAM" id="SSF56935">
    <property type="entry name" value="Porins"/>
    <property type="match status" value="1"/>
</dbReference>
<evidence type="ECO:0000256" key="6">
    <source>
        <dbReference type="ARBA" id="ARBA00023004"/>
    </source>
</evidence>
<evidence type="ECO:0000259" key="15">
    <source>
        <dbReference type="Pfam" id="PF07715"/>
    </source>
</evidence>
<dbReference type="Gene3D" id="2.40.170.20">
    <property type="entry name" value="TonB-dependent receptor, beta-barrel domain"/>
    <property type="match status" value="1"/>
</dbReference>
<dbReference type="InterPro" id="IPR039426">
    <property type="entry name" value="TonB-dep_rcpt-like"/>
</dbReference>
<keyword evidence="17" id="KW-1185">Reference proteome</keyword>
<feature type="signal peptide" evidence="13">
    <location>
        <begin position="1"/>
        <end position="30"/>
    </location>
</feature>
<dbReference type="InterPro" id="IPR000531">
    <property type="entry name" value="Beta-barrel_TonB"/>
</dbReference>
<keyword evidence="13" id="KW-0732">Signal</keyword>
<dbReference type="PANTHER" id="PTHR32552">
    <property type="entry name" value="FERRICHROME IRON RECEPTOR-RELATED"/>
    <property type="match status" value="1"/>
</dbReference>
<feature type="domain" description="TonB-dependent receptor plug" evidence="15">
    <location>
        <begin position="57"/>
        <end position="162"/>
    </location>
</feature>
<gene>
    <name evidence="16" type="ORF">RGQ13_09420</name>
</gene>
<keyword evidence="8 12" id="KW-0798">TonB box</keyword>
<evidence type="ECO:0000256" key="4">
    <source>
        <dbReference type="ARBA" id="ARBA00022496"/>
    </source>
</evidence>
<dbReference type="EMBL" id="CP134145">
    <property type="protein sequence ID" value="WNC74191.1"/>
    <property type="molecule type" value="Genomic_DNA"/>
</dbReference>
<proteinExistence type="inferred from homology"/>
<feature type="domain" description="TonB-dependent receptor-like beta-barrel" evidence="14">
    <location>
        <begin position="283"/>
        <end position="776"/>
    </location>
</feature>
<dbReference type="Pfam" id="PF07715">
    <property type="entry name" value="Plug"/>
    <property type="match status" value="1"/>
</dbReference>
<keyword evidence="2 11" id="KW-0813">Transport</keyword>
<evidence type="ECO:0000256" key="11">
    <source>
        <dbReference type="PROSITE-ProRule" id="PRU01360"/>
    </source>
</evidence>
<reference evidence="17" key="1">
    <citation type="submission" date="2023-09" db="EMBL/GenBank/DDBJ databases">
        <authorList>
            <person name="Li S."/>
            <person name="Li X."/>
            <person name="Zhang C."/>
            <person name="Zhao Z."/>
        </authorList>
    </citation>
    <scope>NUCLEOTIDE SEQUENCE [LARGE SCALE GENOMIC DNA]</scope>
    <source>
        <strain evidence="17">SQ149</strain>
    </source>
</reference>
<keyword evidence="6" id="KW-0408">Iron</keyword>
<sequence length="814" mass="89455">MRSIRKTKLRIAIQLAVLTSASSISATTLAANNANDAAQTRQLEHIIVTSQKRSQNLQEVPMSVSAIGGEKIKEAAIPNLEDLSSYIPNFSVAKSGGTEVISIRGIQTGFQSGFEQSIGTYVDGVYRGRGVQSQFSFLDVGLVEVLRGPQGTLFGKNTIGGALNITTAKPTEDFEASVSLSHEFEYEQDEVQGFVSGSLTDNLRGRVAFLARESDEGWVENSYYDTSSTTNEDWASRLSLEWDASEDTLVSFKVEHGDWDKAGLPMEHDQLSPGLQFLMTAFSPTFPVEPDLDTSNLSAPNGNSSPEIDVGNNYVFEGDIDEIALTIEHNLDNGSVITAIAGYSTYEFDRSVDADYSLFDGLLYNDTEDFEQSSFELRIASDASLDFNYVAGVYFEKADLYADAVSNFNVDGSDPDSLGSVLALQNPLYGMLGKFGRVNFLDQESTSSAVFFQGTYALTEAVKMTAGVRYSDDKKEAEQGMLCSEFGSSTVDQACSYPDPTDPFAPIYAFRHFLSEMTPHVFEDLERNEENVSWSANLQWQATNDAMLYGSISTGYKSGGFNSFTQRPDPDEVEFDEEEAQSIEVGAKLSLDDGAAELNIAIYQMEYDDLQASIFTGATAFKVENAAKADISGVEMDGRWLLTDSLTLRGSLAYNNFEFDDYDTAGCTVDQKTLADAGNVTPGVRLNALGLCEQDLAGKPNAFTPEWTGSLSLEHELNFDNYYLRSVLDLNYRDNYYAAADLDPISEQDSYVLTNLSLIFGPQSQDWDIALIGRNLGDEQFKTWSQDIPLFAGSHMGLYSQGQTFTLRGSYHFQ</sequence>
<keyword evidence="9 11" id="KW-0472">Membrane</keyword>
<accession>A0ABY9TZB2</accession>
<organism evidence="16 17">
    <name type="scientific">Thalassotalea psychrophila</name>
    <dbReference type="NCBI Taxonomy" id="3065647"/>
    <lineage>
        <taxon>Bacteria</taxon>
        <taxon>Pseudomonadati</taxon>
        <taxon>Pseudomonadota</taxon>
        <taxon>Gammaproteobacteria</taxon>
        <taxon>Alteromonadales</taxon>
        <taxon>Colwelliaceae</taxon>
        <taxon>Thalassotalea</taxon>
    </lineage>
</organism>
<name>A0ABY9TZB2_9GAMM</name>
<evidence type="ECO:0000256" key="1">
    <source>
        <dbReference type="ARBA" id="ARBA00004571"/>
    </source>
</evidence>
<evidence type="ECO:0000256" key="10">
    <source>
        <dbReference type="ARBA" id="ARBA00023237"/>
    </source>
</evidence>
<protein>
    <submittedName>
        <fullName evidence="16">TonB-dependent receptor</fullName>
    </submittedName>
</protein>
<keyword evidence="5 11" id="KW-0812">Transmembrane</keyword>
<keyword evidence="16" id="KW-0675">Receptor</keyword>
<keyword evidence="3 11" id="KW-1134">Transmembrane beta strand</keyword>
<keyword evidence="10 11" id="KW-0998">Cell outer membrane</keyword>
<dbReference type="Proteomes" id="UP001258994">
    <property type="component" value="Chromosome"/>
</dbReference>
<evidence type="ECO:0000313" key="17">
    <source>
        <dbReference type="Proteomes" id="UP001258994"/>
    </source>
</evidence>
<keyword evidence="7" id="KW-0406">Ion transport</keyword>
<comment type="subcellular location">
    <subcellularLocation>
        <location evidence="1 11">Cell outer membrane</location>
        <topology evidence="1 11">Multi-pass membrane protein</topology>
    </subcellularLocation>
</comment>
<evidence type="ECO:0000256" key="13">
    <source>
        <dbReference type="SAM" id="SignalP"/>
    </source>
</evidence>
<keyword evidence="4" id="KW-0410">Iron transport</keyword>
<dbReference type="PANTHER" id="PTHR32552:SF81">
    <property type="entry name" value="TONB-DEPENDENT OUTER MEMBRANE RECEPTOR"/>
    <property type="match status" value="1"/>
</dbReference>
<dbReference type="PROSITE" id="PS52016">
    <property type="entry name" value="TONB_DEPENDENT_REC_3"/>
    <property type="match status" value="1"/>
</dbReference>
<evidence type="ECO:0000256" key="2">
    <source>
        <dbReference type="ARBA" id="ARBA00022448"/>
    </source>
</evidence>
<evidence type="ECO:0000256" key="8">
    <source>
        <dbReference type="ARBA" id="ARBA00023077"/>
    </source>
</evidence>
<dbReference type="InterPro" id="IPR036942">
    <property type="entry name" value="Beta-barrel_TonB_sf"/>
</dbReference>
<evidence type="ECO:0000256" key="9">
    <source>
        <dbReference type="ARBA" id="ARBA00023136"/>
    </source>
</evidence>
<evidence type="ECO:0000256" key="7">
    <source>
        <dbReference type="ARBA" id="ARBA00023065"/>
    </source>
</evidence>
<dbReference type="RefSeq" id="WP_348393298.1">
    <property type="nucleotide sequence ID" value="NZ_CP134145.1"/>
</dbReference>
<evidence type="ECO:0000256" key="3">
    <source>
        <dbReference type="ARBA" id="ARBA00022452"/>
    </source>
</evidence>
<evidence type="ECO:0000256" key="5">
    <source>
        <dbReference type="ARBA" id="ARBA00022692"/>
    </source>
</evidence>
<dbReference type="InterPro" id="IPR012910">
    <property type="entry name" value="Plug_dom"/>
</dbReference>
<evidence type="ECO:0000259" key="14">
    <source>
        <dbReference type="Pfam" id="PF00593"/>
    </source>
</evidence>